<dbReference type="GO" id="GO:0140672">
    <property type="term" value="C:ATAC complex"/>
    <property type="evidence" value="ECO:0007669"/>
    <property type="project" value="UniProtKB-ARBA"/>
</dbReference>
<dbReference type="CDD" id="cd20393">
    <property type="entry name" value="Tudor_SGF29_rpt1"/>
    <property type="match status" value="1"/>
</dbReference>
<protein>
    <submittedName>
        <fullName evidence="8">SAGA-associated factor 29-like</fullName>
    </submittedName>
</protein>
<keyword evidence="5" id="KW-0539">Nucleus</keyword>
<sequence length="365" mass="40447">MGKGKDRNAGSPKRSVESPKSPKGKGSSSSSSSSSSASSSNASSSSTSTSSFKREVLKRDIPVINVTPYPLSTSTEMAMAMSSEAQALQERVKVLSECIVELQGARDKHQVNLSAINSLSDKIVAEERLTPSTRGRLKREYEQASTDVEKELQLVHKAIDTVYQIRSIRHDLRIQAKSSGNKETFRRGALMKMLLNCAQTLPLWLGDPGEKPPPLCGSVPPEQNYIVKVGDMAACLVRGSEGEENWILAEISGHNSSTGRYEVEDIDEEQKERHTLSRRRVYPLPLKRANPETNPDALYHEGSIVMALYPQTTCFYKAYVSQPPALACDDYEVLFEDPTYVDGYSPPLRIAQRYVLPYKDPTKKK</sequence>
<evidence type="ECO:0000256" key="3">
    <source>
        <dbReference type="ARBA" id="ARBA00023054"/>
    </source>
</evidence>
<dbReference type="InterPro" id="IPR010750">
    <property type="entry name" value="SGF29_tudor-like_dom"/>
</dbReference>
<evidence type="ECO:0000259" key="7">
    <source>
        <dbReference type="PROSITE" id="PS51518"/>
    </source>
</evidence>
<proteinExistence type="evidence at transcript level"/>
<evidence type="ECO:0000256" key="2">
    <source>
        <dbReference type="ARBA" id="ARBA00023015"/>
    </source>
</evidence>
<evidence type="ECO:0000256" key="6">
    <source>
        <dbReference type="SAM" id="MobiDB-lite"/>
    </source>
</evidence>
<evidence type="ECO:0000256" key="4">
    <source>
        <dbReference type="ARBA" id="ARBA00023163"/>
    </source>
</evidence>
<dbReference type="EMBL" id="IACF01004019">
    <property type="protein sequence ID" value="LAB69618.1"/>
    <property type="molecule type" value="mRNA"/>
</dbReference>
<feature type="region of interest" description="Disordered" evidence="6">
    <location>
        <begin position="1"/>
        <end position="53"/>
    </location>
</feature>
<dbReference type="InterPro" id="IPR037802">
    <property type="entry name" value="SGF29"/>
</dbReference>
<dbReference type="InterPro" id="IPR047287">
    <property type="entry name" value="Tudor_SGF29_rpt2"/>
</dbReference>
<dbReference type="CDD" id="cd20394">
    <property type="entry name" value="Tudor_SGF29_rpt2"/>
    <property type="match status" value="1"/>
</dbReference>
<dbReference type="PROSITE" id="PS51518">
    <property type="entry name" value="SGF29_C"/>
    <property type="match status" value="1"/>
</dbReference>
<keyword evidence="4" id="KW-0804">Transcription</keyword>
<dbReference type="GO" id="GO:0005634">
    <property type="term" value="C:nucleus"/>
    <property type="evidence" value="ECO:0007669"/>
    <property type="project" value="UniProtKB-SubCell"/>
</dbReference>
<dbReference type="InterPro" id="IPR047288">
    <property type="entry name" value="Tudor_SGF29_rpt1"/>
</dbReference>
<name>A0A2P2I6I4_9CRUS</name>
<dbReference type="Pfam" id="PF07039">
    <property type="entry name" value="SGF29_Tudor"/>
    <property type="match status" value="1"/>
</dbReference>
<organism evidence="8">
    <name type="scientific">Hirondellea gigas</name>
    <dbReference type="NCBI Taxonomy" id="1518452"/>
    <lineage>
        <taxon>Eukaryota</taxon>
        <taxon>Metazoa</taxon>
        <taxon>Ecdysozoa</taxon>
        <taxon>Arthropoda</taxon>
        <taxon>Crustacea</taxon>
        <taxon>Multicrustacea</taxon>
        <taxon>Malacostraca</taxon>
        <taxon>Eumalacostraca</taxon>
        <taxon>Peracarida</taxon>
        <taxon>Amphipoda</taxon>
        <taxon>Amphilochidea</taxon>
        <taxon>Lysianassida</taxon>
        <taxon>Lysianassidira</taxon>
        <taxon>Lysianassoidea</taxon>
        <taxon>Lysianassidae</taxon>
        <taxon>Hirondellea</taxon>
    </lineage>
</organism>
<reference evidence="8" key="1">
    <citation type="journal article" date="2018" name="Biosci. Biotechnol. Biochem.">
        <title>Polysaccharide hydrolase of the hadal zone amphipods Hirondellea gigas.</title>
        <authorList>
            <person name="Kobayashi H."/>
            <person name="Nagahama T."/>
            <person name="Arai W."/>
            <person name="Sasagawa Y."/>
            <person name="Umeda M."/>
            <person name="Hayashi T."/>
            <person name="Nikaido I."/>
            <person name="Watanabe H."/>
            <person name="Oguri K."/>
            <person name="Kitazato H."/>
            <person name="Fujioka K."/>
            <person name="Kido Y."/>
            <person name="Takami H."/>
        </authorList>
    </citation>
    <scope>NUCLEOTIDE SEQUENCE</scope>
    <source>
        <tissue evidence="8">Whole body</tissue>
    </source>
</reference>
<keyword evidence="2" id="KW-0805">Transcription regulation</keyword>
<evidence type="ECO:0000313" key="8">
    <source>
        <dbReference type="EMBL" id="LAB69618.1"/>
    </source>
</evidence>
<dbReference type="PANTHER" id="PTHR21539:SF0">
    <property type="entry name" value="SAGA-ASSOCIATED FACTOR 29"/>
    <property type="match status" value="1"/>
</dbReference>
<dbReference type="FunFam" id="2.30.30.140:FF:000026">
    <property type="entry name" value="SAGA-associated factor 29 homolog"/>
    <property type="match status" value="1"/>
</dbReference>
<comment type="subcellular location">
    <subcellularLocation>
        <location evidence="1">Nucleus</location>
    </subcellularLocation>
</comment>
<dbReference type="Gene3D" id="2.30.30.140">
    <property type="match status" value="2"/>
</dbReference>
<accession>A0A2P2I6I4</accession>
<dbReference type="AlphaFoldDB" id="A0A2P2I6I4"/>
<evidence type="ECO:0000256" key="1">
    <source>
        <dbReference type="ARBA" id="ARBA00004123"/>
    </source>
</evidence>
<dbReference type="FunFam" id="2.30.30.140:FF:000029">
    <property type="entry name" value="SAGA-associated factor 29 homolog"/>
    <property type="match status" value="1"/>
</dbReference>
<dbReference type="GO" id="GO:0000124">
    <property type="term" value="C:SAGA complex"/>
    <property type="evidence" value="ECO:0007669"/>
    <property type="project" value="InterPro"/>
</dbReference>
<feature type="domain" description="SGF29 C-terminal" evidence="7">
    <location>
        <begin position="223"/>
        <end position="364"/>
    </location>
</feature>
<keyword evidence="3" id="KW-0175">Coiled coil</keyword>
<evidence type="ECO:0000256" key="5">
    <source>
        <dbReference type="ARBA" id="ARBA00023242"/>
    </source>
</evidence>
<dbReference type="PANTHER" id="PTHR21539">
    <property type="entry name" value="SAGA-ASSOCIATED FACTOR 29"/>
    <property type="match status" value="1"/>
</dbReference>
<feature type="compositionally biased region" description="Low complexity" evidence="6">
    <location>
        <begin position="18"/>
        <end position="51"/>
    </location>
</feature>